<protein>
    <submittedName>
        <fullName evidence="2">Uncharacterized protein</fullName>
    </submittedName>
</protein>
<name>A0A840VDP3_9BACT</name>
<keyword evidence="1" id="KW-0472">Membrane</keyword>
<gene>
    <name evidence="2" type="ORF">HNR46_002241</name>
</gene>
<evidence type="ECO:0000256" key="1">
    <source>
        <dbReference type="SAM" id="Phobius"/>
    </source>
</evidence>
<evidence type="ECO:0000313" key="3">
    <source>
        <dbReference type="Proteomes" id="UP000557717"/>
    </source>
</evidence>
<organism evidence="2 3">
    <name type="scientific">Haloferula luteola</name>
    <dbReference type="NCBI Taxonomy" id="595692"/>
    <lineage>
        <taxon>Bacteria</taxon>
        <taxon>Pseudomonadati</taxon>
        <taxon>Verrucomicrobiota</taxon>
        <taxon>Verrucomicrobiia</taxon>
        <taxon>Verrucomicrobiales</taxon>
        <taxon>Verrucomicrobiaceae</taxon>
        <taxon>Haloferula</taxon>
    </lineage>
</organism>
<dbReference type="Proteomes" id="UP000557717">
    <property type="component" value="Unassembled WGS sequence"/>
</dbReference>
<accession>A0A840VDP3</accession>
<comment type="caution">
    <text evidence="2">The sequence shown here is derived from an EMBL/GenBank/DDBJ whole genome shotgun (WGS) entry which is preliminary data.</text>
</comment>
<dbReference type="EMBL" id="JACHFD010000010">
    <property type="protein sequence ID" value="MBB5352000.1"/>
    <property type="molecule type" value="Genomic_DNA"/>
</dbReference>
<reference evidence="2 3" key="1">
    <citation type="submission" date="2020-08" db="EMBL/GenBank/DDBJ databases">
        <title>Genomic Encyclopedia of Type Strains, Phase IV (KMG-IV): sequencing the most valuable type-strain genomes for metagenomic binning, comparative biology and taxonomic classification.</title>
        <authorList>
            <person name="Goeker M."/>
        </authorList>
    </citation>
    <scope>NUCLEOTIDE SEQUENCE [LARGE SCALE GENOMIC DNA]</scope>
    <source>
        <strain evidence="2 3">YC6886</strain>
    </source>
</reference>
<sequence length="190" mass="20645">MARPNSTDEPSRRKQILVGAGVIGSVGLVLVIASLGRFLPGAVGEAFGLLSGIVSTPFLMEISLAGLGLLAVLIFNHFRQVREGDDYVYLEEVTGPEADKLPEQARWATYSEAPLESASLTLRDELEGCLAIDDWNRASELLADMNPQDLHHPDILELRLQLAEATQKSEQVAKIRALLASTKDLGKEPQ</sequence>
<keyword evidence="1" id="KW-1133">Transmembrane helix</keyword>
<keyword evidence="1" id="KW-0812">Transmembrane</keyword>
<feature type="transmembrane region" description="Helical" evidence="1">
    <location>
        <begin position="16"/>
        <end position="35"/>
    </location>
</feature>
<dbReference type="RefSeq" id="WP_184018674.1">
    <property type="nucleotide sequence ID" value="NZ_JACHFD010000010.1"/>
</dbReference>
<proteinExistence type="predicted"/>
<feature type="transmembrane region" description="Helical" evidence="1">
    <location>
        <begin position="47"/>
        <end position="75"/>
    </location>
</feature>
<evidence type="ECO:0000313" key="2">
    <source>
        <dbReference type="EMBL" id="MBB5352000.1"/>
    </source>
</evidence>
<dbReference type="AlphaFoldDB" id="A0A840VDP3"/>
<keyword evidence="3" id="KW-1185">Reference proteome</keyword>